<keyword evidence="8 16" id="KW-0812">Transmembrane</keyword>
<dbReference type="Pfam" id="PF16524">
    <property type="entry name" value="RisS_PPD"/>
    <property type="match status" value="1"/>
</dbReference>
<keyword evidence="20" id="KW-1185">Reference proteome</keyword>
<dbReference type="InterPro" id="IPR004358">
    <property type="entry name" value="Sig_transdc_His_kin-like_C"/>
</dbReference>
<proteinExistence type="predicted"/>
<evidence type="ECO:0000256" key="11">
    <source>
        <dbReference type="ARBA" id="ARBA00022840"/>
    </source>
</evidence>
<evidence type="ECO:0000256" key="2">
    <source>
        <dbReference type="ARBA" id="ARBA00004429"/>
    </source>
</evidence>
<keyword evidence="13" id="KW-0902">Two-component regulatory system</keyword>
<dbReference type="InterPro" id="IPR003661">
    <property type="entry name" value="HisK_dim/P_dom"/>
</dbReference>
<dbReference type="InterPro" id="IPR032408">
    <property type="entry name" value="RisS_PPD"/>
</dbReference>
<evidence type="ECO:0000256" key="14">
    <source>
        <dbReference type="ARBA" id="ARBA00023136"/>
    </source>
</evidence>
<comment type="catalytic activity">
    <reaction evidence="1">
        <text>ATP + protein L-histidine = ADP + protein N-phospho-L-histidine.</text>
        <dbReference type="EC" id="2.7.13.3"/>
    </reaction>
</comment>
<dbReference type="PANTHER" id="PTHR44936">
    <property type="entry name" value="SENSOR PROTEIN CREC"/>
    <property type="match status" value="1"/>
</dbReference>
<dbReference type="Gene3D" id="3.30.565.10">
    <property type="entry name" value="Histidine kinase-like ATPase, C-terminal domain"/>
    <property type="match status" value="1"/>
</dbReference>
<evidence type="ECO:0000256" key="10">
    <source>
        <dbReference type="ARBA" id="ARBA00022777"/>
    </source>
</evidence>
<dbReference type="PANTHER" id="PTHR44936:SF5">
    <property type="entry name" value="SENSOR HISTIDINE KINASE ENVZ"/>
    <property type="match status" value="1"/>
</dbReference>
<sequence>MAKKEAPAPEGERNSSNSIFWRTFLMLMVLIVVSVLGGLQTYWTFNEESIARSISQQIVSMTNLTRYALISADPVYRPDLLNILASEEGLRIVPKEDSDHTTPLTDTSTVSLIEQMVHEGLGPHTVLASEVNGEKGLWVSLSIDGDQYWLMTRKKLFDRPSGTSWLWWGIIAFMLSTLGATLLTRHTVEPLANLSRAAKALGRGQTPEELPDTGPTEIREVNKSFNIMVKDLSRMEEDRELLLAGVSHDLRTPITRLRLEVELADLPEDSRNAMVQDMEQMENIVNQFLGYARRSNTPLELVNLGEVVASAIGASRMQEDPSVSLDSVIRKDVYIMAHPAEIARVVQNLLVNASKYGRDPDGKLEIFVNTGMQGGRAILSVADRGEGIPEAEMERVLRPFERGERARTGSTGSGLGLAIVDRIARRSDGQVKLHTNNPKGLVVEIRFPLASPPKAPKGRDEADLSAKGDQKISA</sequence>
<dbReference type="InterPro" id="IPR003660">
    <property type="entry name" value="HAMP_dom"/>
</dbReference>
<accession>A0A388SCV4</accession>
<feature type="region of interest" description="Disordered" evidence="15">
    <location>
        <begin position="450"/>
        <end position="474"/>
    </location>
</feature>
<organism evidence="19 20">
    <name type="scientific">Mesosutterella multiformis</name>
    <dbReference type="NCBI Taxonomy" id="2259133"/>
    <lineage>
        <taxon>Bacteria</taxon>
        <taxon>Pseudomonadati</taxon>
        <taxon>Pseudomonadota</taxon>
        <taxon>Betaproteobacteria</taxon>
        <taxon>Burkholderiales</taxon>
        <taxon>Sutterellaceae</taxon>
        <taxon>Mesosutterella</taxon>
    </lineage>
</organism>
<reference evidence="19 20" key="1">
    <citation type="journal article" date="2018" name="Int. J. Syst. Evol. Microbiol.">
        <title>Mesosutterella multiformis gen. nov., sp. nov., a member of the family Sutterellaceae and Sutterella megalosphaeroides sp. nov., isolated from human faeces.</title>
        <authorList>
            <person name="Sakamoto M."/>
            <person name="Ikeyama N."/>
            <person name="Kunihiro T."/>
            <person name="Iino T."/>
            <person name="Yuki M."/>
            <person name="Ohkuma M."/>
        </authorList>
    </citation>
    <scope>NUCLEOTIDE SEQUENCE [LARGE SCALE GENOMIC DNA]</scope>
    <source>
        <strain evidence="19 20">4NBBH2</strain>
    </source>
</reference>
<dbReference type="GO" id="GO:0005524">
    <property type="term" value="F:ATP binding"/>
    <property type="evidence" value="ECO:0007669"/>
    <property type="project" value="UniProtKB-KW"/>
</dbReference>
<keyword evidence="14 16" id="KW-0472">Membrane</keyword>
<dbReference type="InterPro" id="IPR036097">
    <property type="entry name" value="HisK_dim/P_sf"/>
</dbReference>
<dbReference type="OrthoDB" id="9804645at2"/>
<dbReference type="PROSITE" id="PS50109">
    <property type="entry name" value="HIS_KIN"/>
    <property type="match status" value="1"/>
</dbReference>
<keyword evidence="7" id="KW-0808">Transferase</keyword>
<dbReference type="PROSITE" id="PS50885">
    <property type="entry name" value="HAMP"/>
    <property type="match status" value="1"/>
</dbReference>
<feature type="domain" description="HAMP" evidence="18">
    <location>
        <begin position="185"/>
        <end position="237"/>
    </location>
</feature>
<keyword evidence="6" id="KW-0597">Phosphoprotein</keyword>
<evidence type="ECO:0000256" key="4">
    <source>
        <dbReference type="ARBA" id="ARBA00022475"/>
    </source>
</evidence>
<evidence type="ECO:0000256" key="12">
    <source>
        <dbReference type="ARBA" id="ARBA00022989"/>
    </source>
</evidence>
<keyword evidence="10 19" id="KW-0418">Kinase</keyword>
<dbReference type="SUPFAM" id="SSF47384">
    <property type="entry name" value="Homodimeric domain of signal transducing histidine kinase"/>
    <property type="match status" value="1"/>
</dbReference>
<dbReference type="Pfam" id="PF02518">
    <property type="entry name" value="HATPase_c"/>
    <property type="match status" value="1"/>
</dbReference>
<dbReference type="InterPro" id="IPR003594">
    <property type="entry name" value="HATPase_dom"/>
</dbReference>
<dbReference type="SUPFAM" id="SSF158472">
    <property type="entry name" value="HAMP domain-like"/>
    <property type="match status" value="1"/>
</dbReference>
<evidence type="ECO:0000256" key="7">
    <source>
        <dbReference type="ARBA" id="ARBA00022679"/>
    </source>
</evidence>
<dbReference type="RefSeq" id="WP_116270405.1">
    <property type="nucleotide sequence ID" value="NZ_BGZJ01000001.1"/>
</dbReference>
<keyword evidence="5" id="KW-0997">Cell inner membrane</keyword>
<dbReference type="CDD" id="cd00082">
    <property type="entry name" value="HisKA"/>
    <property type="match status" value="1"/>
</dbReference>
<dbReference type="Gene3D" id="1.10.287.130">
    <property type="match status" value="1"/>
</dbReference>
<evidence type="ECO:0000256" key="8">
    <source>
        <dbReference type="ARBA" id="ARBA00022692"/>
    </source>
</evidence>
<feature type="domain" description="Histidine kinase" evidence="17">
    <location>
        <begin position="245"/>
        <end position="451"/>
    </location>
</feature>
<evidence type="ECO:0000313" key="20">
    <source>
        <dbReference type="Proteomes" id="UP000266091"/>
    </source>
</evidence>
<dbReference type="Gene3D" id="3.30.450.300">
    <property type="entry name" value="Sensor histidine kinase RisS, periplasmic domain"/>
    <property type="match status" value="1"/>
</dbReference>
<name>A0A388SCV4_9BURK</name>
<dbReference type="AlphaFoldDB" id="A0A388SCV4"/>
<evidence type="ECO:0000259" key="18">
    <source>
        <dbReference type="PROSITE" id="PS50885"/>
    </source>
</evidence>
<evidence type="ECO:0000256" key="6">
    <source>
        <dbReference type="ARBA" id="ARBA00022553"/>
    </source>
</evidence>
<comment type="caution">
    <text evidence="19">The sequence shown here is derived from an EMBL/GenBank/DDBJ whole genome shotgun (WGS) entry which is preliminary data.</text>
</comment>
<dbReference type="InterPro" id="IPR050980">
    <property type="entry name" value="2C_sensor_his_kinase"/>
</dbReference>
<evidence type="ECO:0000256" key="16">
    <source>
        <dbReference type="SAM" id="Phobius"/>
    </source>
</evidence>
<dbReference type="InterPro" id="IPR005467">
    <property type="entry name" value="His_kinase_dom"/>
</dbReference>
<dbReference type="Pfam" id="PF00672">
    <property type="entry name" value="HAMP"/>
    <property type="match status" value="1"/>
</dbReference>
<evidence type="ECO:0000256" key="5">
    <source>
        <dbReference type="ARBA" id="ARBA00022519"/>
    </source>
</evidence>
<dbReference type="InterPro" id="IPR036890">
    <property type="entry name" value="HATPase_C_sf"/>
</dbReference>
<evidence type="ECO:0000256" key="15">
    <source>
        <dbReference type="SAM" id="MobiDB-lite"/>
    </source>
</evidence>
<keyword evidence="12 16" id="KW-1133">Transmembrane helix</keyword>
<feature type="transmembrane region" description="Helical" evidence="16">
    <location>
        <begin position="20"/>
        <end position="45"/>
    </location>
</feature>
<keyword evidence="9" id="KW-0547">Nucleotide-binding</keyword>
<protein>
    <recommendedName>
        <fullName evidence="3">histidine kinase</fullName>
        <ecNumber evidence="3">2.7.13.3</ecNumber>
    </recommendedName>
</protein>
<evidence type="ECO:0000259" key="17">
    <source>
        <dbReference type="PROSITE" id="PS50109"/>
    </source>
</evidence>
<evidence type="ECO:0000313" key="19">
    <source>
        <dbReference type="EMBL" id="GBO94157.1"/>
    </source>
</evidence>
<keyword evidence="11" id="KW-0067">ATP-binding</keyword>
<dbReference type="GO" id="GO:0005886">
    <property type="term" value="C:plasma membrane"/>
    <property type="evidence" value="ECO:0007669"/>
    <property type="project" value="UniProtKB-SubCell"/>
</dbReference>
<dbReference type="Proteomes" id="UP000266091">
    <property type="component" value="Unassembled WGS sequence"/>
</dbReference>
<dbReference type="EMBL" id="BGZJ01000001">
    <property type="protein sequence ID" value="GBO94157.1"/>
    <property type="molecule type" value="Genomic_DNA"/>
</dbReference>
<dbReference type="PRINTS" id="PR00344">
    <property type="entry name" value="BCTRLSENSOR"/>
</dbReference>
<dbReference type="GO" id="GO:0000155">
    <property type="term" value="F:phosphorelay sensor kinase activity"/>
    <property type="evidence" value="ECO:0007669"/>
    <property type="project" value="InterPro"/>
</dbReference>
<dbReference type="SMART" id="SM00304">
    <property type="entry name" value="HAMP"/>
    <property type="match status" value="1"/>
</dbReference>
<dbReference type="SMART" id="SM00387">
    <property type="entry name" value="HATPase_c"/>
    <property type="match status" value="1"/>
</dbReference>
<feature type="transmembrane region" description="Helical" evidence="16">
    <location>
        <begin position="165"/>
        <end position="183"/>
    </location>
</feature>
<dbReference type="SUPFAM" id="SSF55874">
    <property type="entry name" value="ATPase domain of HSP90 chaperone/DNA topoisomerase II/histidine kinase"/>
    <property type="match status" value="1"/>
</dbReference>
<gene>
    <name evidence="19" type="ORF">MESMUL_15110</name>
</gene>
<feature type="compositionally biased region" description="Basic and acidic residues" evidence="15">
    <location>
        <begin position="457"/>
        <end position="474"/>
    </location>
</feature>
<evidence type="ECO:0000256" key="1">
    <source>
        <dbReference type="ARBA" id="ARBA00000085"/>
    </source>
</evidence>
<dbReference type="SMART" id="SM00388">
    <property type="entry name" value="HisKA"/>
    <property type="match status" value="1"/>
</dbReference>
<dbReference type="Pfam" id="PF00512">
    <property type="entry name" value="HisKA"/>
    <property type="match status" value="1"/>
</dbReference>
<evidence type="ECO:0000256" key="13">
    <source>
        <dbReference type="ARBA" id="ARBA00023012"/>
    </source>
</evidence>
<dbReference type="EC" id="2.7.13.3" evidence="3"/>
<evidence type="ECO:0000256" key="3">
    <source>
        <dbReference type="ARBA" id="ARBA00012438"/>
    </source>
</evidence>
<dbReference type="InterPro" id="IPR038421">
    <property type="entry name" value="RisS_PPD_sf"/>
</dbReference>
<dbReference type="CDD" id="cd06225">
    <property type="entry name" value="HAMP"/>
    <property type="match status" value="1"/>
</dbReference>
<keyword evidence="4" id="KW-1003">Cell membrane</keyword>
<comment type="subcellular location">
    <subcellularLocation>
        <location evidence="2">Cell inner membrane</location>
        <topology evidence="2">Multi-pass membrane protein</topology>
    </subcellularLocation>
</comment>
<evidence type="ECO:0000256" key="9">
    <source>
        <dbReference type="ARBA" id="ARBA00022741"/>
    </source>
</evidence>